<evidence type="ECO:0000313" key="1">
    <source>
        <dbReference type="EMBL" id="KAG0586066.1"/>
    </source>
</evidence>
<evidence type="ECO:0000313" key="2">
    <source>
        <dbReference type="Proteomes" id="UP000822688"/>
    </source>
</evidence>
<accession>A0A8T0ITF5</accession>
<dbReference type="EMBL" id="CM026422">
    <property type="protein sequence ID" value="KAG0586066.1"/>
    <property type="molecule type" value="Genomic_DNA"/>
</dbReference>
<dbReference type="Proteomes" id="UP000822688">
    <property type="component" value="Chromosome 2"/>
</dbReference>
<proteinExistence type="predicted"/>
<dbReference type="AlphaFoldDB" id="A0A8T0ITF5"/>
<organism evidence="1 2">
    <name type="scientific">Ceratodon purpureus</name>
    <name type="common">Fire moss</name>
    <name type="synonym">Dicranum purpureum</name>
    <dbReference type="NCBI Taxonomy" id="3225"/>
    <lineage>
        <taxon>Eukaryota</taxon>
        <taxon>Viridiplantae</taxon>
        <taxon>Streptophyta</taxon>
        <taxon>Embryophyta</taxon>
        <taxon>Bryophyta</taxon>
        <taxon>Bryophytina</taxon>
        <taxon>Bryopsida</taxon>
        <taxon>Dicranidae</taxon>
        <taxon>Pseudoditrichales</taxon>
        <taxon>Ditrichaceae</taxon>
        <taxon>Ceratodon</taxon>
    </lineage>
</organism>
<gene>
    <name evidence="1" type="ORF">KC19_2G061000</name>
</gene>
<comment type="caution">
    <text evidence="1">The sequence shown here is derived from an EMBL/GenBank/DDBJ whole genome shotgun (WGS) entry which is preliminary data.</text>
</comment>
<protein>
    <submittedName>
        <fullName evidence="1">Uncharacterized protein</fullName>
    </submittedName>
</protein>
<reference evidence="1" key="1">
    <citation type="submission" date="2020-06" db="EMBL/GenBank/DDBJ databases">
        <title>WGS assembly of Ceratodon purpureus strain R40.</title>
        <authorList>
            <person name="Carey S.B."/>
            <person name="Jenkins J."/>
            <person name="Shu S."/>
            <person name="Lovell J.T."/>
            <person name="Sreedasyam A."/>
            <person name="Maumus F."/>
            <person name="Tiley G.P."/>
            <person name="Fernandez-Pozo N."/>
            <person name="Barry K."/>
            <person name="Chen C."/>
            <person name="Wang M."/>
            <person name="Lipzen A."/>
            <person name="Daum C."/>
            <person name="Saski C.A."/>
            <person name="Payton A.C."/>
            <person name="Mcbreen J.C."/>
            <person name="Conrad R.E."/>
            <person name="Kollar L.M."/>
            <person name="Olsson S."/>
            <person name="Huttunen S."/>
            <person name="Landis J.B."/>
            <person name="Wickett N.J."/>
            <person name="Johnson M.G."/>
            <person name="Rensing S.A."/>
            <person name="Grimwood J."/>
            <person name="Schmutz J."/>
            <person name="Mcdaniel S.F."/>
        </authorList>
    </citation>
    <scope>NUCLEOTIDE SEQUENCE</scope>
    <source>
        <strain evidence="1">R40</strain>
    </source>
</reference>
<keyword evidence="2" id="KW-1185">Reference proteome</keyword>
<name>A0A8T0ITF5_CERPU</name>
<sequence>MKAEYSYEHILFGLWVLSHDSPAFPCICSLTYSFLVENCVCLFSSVLYGSRFRRSLRLCFHSSHSIAESLSSDQSFKKLQKVSLLQQWASLISLQVGYCDQLFL</sequence>